<feature type="domain" description="CAAX prenyl protease 2/Lysostaphin resistance protein A-like" evidence="2">
    <location>
        <begin position="130"/>
        <end position="240"/>
    </location>
</feature>
<feature type="transmembrane region" description="Helical" evidence="1">
    <location>
        <begin position="167"/>
        <end position="185"/>
    </location>
</feature>
<proteinExistence type="predicted"/>
<sequence>MNTIQNKLWVICLNIKEDRYISKNKEYVLDAIILLVIVQIARVIIKYIFLSQLNFTLENVNIANIISIMLVGISLSLILRGNDLFNPPGQRLVKLNNRYDNKYIRLILGGAALCAIFVSPYFYGGYVSSNLIILTLALIAQPIFEEVIFRDYVWNYIRSFQKDEKKVLVIVSLLSALFKIGYWDIVSQNLSVVGSSFFTIDIIISKVFLGLIIAFILGIVKIKYKDIYLCIFVHSLINVFFAR</sequence>
<protein>
    <recommendedName>
        <fullName evidence="2">CAAX prenyl protease 2/Lysostaphin resistance protein A-like domain-containing protein</fullName>
    </recommendedName>
</protein>
<keyword evidence="1" id="KW-1133">Transmembrane helix</keyword>
<evidence type="ECO:0000259" key="2">
    <source>
        <dbReference type="Pfam" id="PF02517"/>
    </source>
</evidence>
<evidence type="ECO:0000313" key="4">
    <source>
        <dbReference type="Proteomes" id="UP001235030"/>
    </source>
</evidence>
<keyword evidence="1" id="KW-0812">Transmembrane</keyword>
<feature type="transmembrane region" description="Helical" evidence="1">
    <location>
        <begin position="197"/>
        <end position="220"/>
    </location>
</feature>
<evidence type="ECO:0000313" key="3">
    <source>
        <dbReference type="EMBL" id="WMT82120.1"/>
    </source>
</evidence>
<feature type="transmembrane region" description="Helical" evidence="1">
    <location>
        <begin position="62"/>
        <end position="82"/>
    </location>
</feature>
<reference evidence="3 4" key="1">
    <citation type="submission" date="2022-07" db="EMBL/GenBank/DDBJ databases">
        <title>Genome sequence of Terrisporobacter mayombei DSM6539.</title>
        <authorList>
            <person name="Boeer T."/>
            <person name="Bengelsdorf F.R."/>
            <person name="Daniel R."/>
            <person name="Poehlein A."/>
        </authorList>
    </citation>
    <scope>NUCLEOTIDE SEQUENCE [LARGE SCALE GENOMIC DNA]</scope>
    <source>
        <strain evidence="3 4">DSM 6539</strain>
    </source>
</reference>
<organism evidence="3 4">
    <name type="scientific">Terrisporobacter mayombei</name>
    <dbReference type="NCBI Taxonomy" id="1541"/>
    <lineage>
        <taxon>Bacteria</taxon>
        <taxon>Bacillati</taxon>
        <taxon>Bacillota</taxon>
        <taxon>Clostridia</taxon>
        <taxon>Peptostreptococcales</taxon>
        <taxon>Peptostreptococcaceae</taxon>
        <taxon>Terrisporobacter</taxon>
    </lineage>
</organism>
<feature type="transmembrane region" description="Helical" evidence="1">
    <location>
        <begin position="129"/>
        <end position="147"/>
    </location>
</feature>
<dbReference type="Proteomes" id="UP001235030">
    <property type="component" value="Chromosome"/>
</dbReference>
<accession>A0ABY9Q515</accession>
<feature type="transmembrane region" description="Helical" evidence="1">
    <location>
        <begin position="27"/>
        <end position="50"/>
    </location>
</feature>
<dbReference type="EMBL" id="CP101637">
    <property type="protein sequence ID" value="WMT82120.1"/>
    <property type="molecule type" value="Genomic_DNA"/>
</dbReference>
<gene>
    <name evidence="3" type="ORF">TEMA_24780</name>
</gene>
<evidence type="ECO:0000256" key="1">
    <source>
        <dbReference type="SAM" id="Phobius"/>
    </source>
</evidence>
<keyword evidence="1" id="KW-0472">Membrane</keyword>
<name>A0ABY9Q515_9FIRM</name>
<dbReference type="Pfam" id="PF02517">
    <property type="entry name" value="Rce1-like"/>
    <property type="match status" value="1"/>
</dbReference>
<dbReference type="InterPro" id="IPR003675">
    <property type="entry name" value="Rce1/LyrA-like_dom"/>
</dbReference>
<keyword evidence="4" id="KW-1185">Reference proteome</keyword>
<feature type="transmembrane region" description="Helical" evidence="1">
    <location>
        <begin position="103"/>
        <end position="123"/>
    </location>
</feature>